<evidence type="ECO:0000313" key="2">
    <source>
        <dbReference type="Proteomes" id="UP001374579"/>
    </source>
</evidence>
<protein>
    <submittedName>
        <fullName evidence="1">Uncharacterized protein</fullName>
    </submittedName>
</protein>
<name>A0AAN9B0K8_9CAEN</name>
<accession>A0AAN9B0K8</accession>
<gene>
    <name evidence="1" type="ORF">V1264_006959</name>
</gene>
<reference evidence="1 2" key="1">
    <citation type="submission" date="2024-02" db="EMBL/GenBank/DDBJ databases">
        <title>Chromosome-scale genome assembly of the rough periwinkle Littorina saxatilis.</title>
        <authorList>
            <person name="De Jode A."/>
            <person name="Faria R."/>
            <person name="Formenti G."/>
            <person name="Sims Y."/>
            <person name="Smith T.P."/>
            <person name="Tracey A."/>
            <person name="Wood J.M.D."/>
            <person name="Zagrodzka Z.B."/>
            <person name="Johannesson K."/>
            <person name="Butlin R.K."/>
            <person name="Leder E.H."/>
        </authorList>
    </citation>
    <scope>NUCLEOTIDE SEQUENCE [LARGE SCALE GENOMIC DNA]</scope>
    <source>
        <strain evidence="1">Snail1</strain>
        <tissue evidence="1">Muscle</tissue>
    </source>
</reference>
<dbReference type="AlphaFoldDB" id="A0AAN9B0K8"/>
<organism evidence="1 2">
    <name type="scientific">Littorina saxatilis</name>
    <dbReference type="NCBI Taxonomy" id="31220"/>
    <lineage>
        <taxon>Eukaryota</taxon>
        <taxon>Metazoa</taxon>
        <taxon>Spiralia</taxon>
        <taxon>Lophotrochozoa</taxon>
        <taxon>Mollusca</taxon>
        <taxon>Gastropoda</taxon>
        <taxon>Caenogastropoda</taxon>
        <taxon>Littorinimorpha</taxon>
        <taxon>Littorinoidea</taxon>
        <taxon>Littorinidae</taxon>
        <taxon>Littorina</taxon>
    </lineage>
</organism>
<proteinExistence type="predicted"/>
<sequence length="401" mass="44159">MVMFPCVQAFWNDLFNSTVESKVRVFVQKDMEQQYLCMTSGDSDVDTIMTWLSQLNVSATERDMEVMYSGSLPRLAMEAAFRHTLSPVVQVGSGKAADANHWKVGVANIFVSAIGLRPFFGIIKSYNDSASPNTQLSPMLYGLLATLTGGPVALGDERGKSDRLIIERCCSMEGRVLSPMHPAIPIDAELQQIAWGGEEGATGEIWTAYTGTSINSGGDVNFYHGVIMATAMTRPFNITPSNTGLFFDREGEVVHTPTKLFSYYNAYVLHDFSDTQPFTLTGCTVHSFCLYYVAPVFNFKGKDVVLMGDLTKWVPMSSQRVQRVEIGETITVFTRGVPDEKVYMWFHVDGHLHSLEHRIGLDGTGSVVYELASPGSQATRGSSVNYVSVLCAVLFALLLKL</sequence>
<dbReference type="Proteomes" id="UP001374579">
    <property type="component" value="Unassembled WGS sequence"/>
</dbReference>
<evidence type="ECO:0000313" key="1">
    <source>
        <dbReference type="EMBL" id="KAK7095574.1"/>
    </source>
</evidence>
<keyword evidence="2" id="KW-1185">Reference proteome</keyword>
<comment type="caution">
    <text evidence="1">The sequence shown here is derived from an EMBL/GenBank/DDBJ whole genome shotgun (WGS) entry which is preliminary data.</text>
</comment>
<dbReference type="EMBL" id="JBAMIC010000018">
    <property type="protein sequence ID" value="KAK7095574.1"/>
    <property type="molecule type" value="Genomic_DNA"/>
</dbReference>